<dbReference type="OrthoDB" id="497707at2759"/>
<comment type="caution">
    <text evidence="2">The sequence shown here is derived from an EMBL/GenBank/DDBJ whole genome shotgun (WGS) entry which is preliminary data.</text>
</comment>
<accession>A0A9Q0JJF9</accession>
<dbReference type="InterPro" id="IPR023222">
    <property type="entry name" value="PsbQ-like_dom_sf"/>
</dbReference>
<reference evidence="2" key="2">
    <citation type="journal article" date="2023" name="Plants (Basel)">
        <title>Annotation of the Turnera subulata (Passifloraceae) Draft Genome Reveals the S-Locus Evolved after the Divergence of Turneroideae from Passifloroideae in a Stepwise Manner.</title>
        <authorList>
            <person name="Henning P.M."/>
            <person name="Roalson E.H."/>
            <person name="Mir W."/>
            <person name="McCubbin A.G."/>
            <person name="Shore J.S."/>
        </authorList>
    </citation>
    <scope>NUCLEOTIDE SEQUENCE</scope>
    <source>
        <strain evidence="2">F60SS</strain>
    </source>
</reference>
<reference evidence="2" key="1">
    <citation type="submission" date="2022-02" db="EMBL/GenBank/DDBJ databases">
        <authorList>
            <person name="Henning P.M."/>
            <person name="McCubbin A.G."/>
            <person name="Shore J.S."/>
        </authorList>
    </citation>
    <scope>NUCLEOTIDE SEQUENCE</scope>
    <source>
        <strain evidence="2">F60SS</strain>
        <tissue evidence="2">Leaves</tissue>
    </source>
</reference>
<proteinExistence type="predicted"/>
<dbReference type="AlphaFoldDB" id="A0A9Q0JJF9"/>
<sequence>MYEYLSYDLNTIIVSKPKNEKKSLKEFTGKLFTGIDGVIAECILRLGLEVLKHARDEKSRPSSHRSTAQAAPVFFLPLHRRPSHLAAAPGEKSLPPPRQEQGTTKSVPLLPLLPIFSSSIFLRPLSVSRLLSLSPATHDAAAVGAPTPRSAVGVGVDSLGVLTVKIVGV</sequence>
<gene>
    <name evidence="2" type="ORF">Tsubulata_040098</name>
</gene>
<evidence type="ECO:0000256" key="1">
    <source>
        <dbReference type="ARBA" id="ARBA00023078"/>
    </source>
</evidence>
<evidence type="ECO:0000313" key="2">
    <source>
        <dbReference type="EMBL" id="KAJ4844861.1"/>
    </source>
</evidence>
<keyword evidence="1" id="KW-0793">Thylakoid</keyword>
<organism evidence="2 3">
    <name type="scientific">Turnera subulata</name>
    <dbReference type="NCBI Taxonomy" id="218843"/>
    <lineage>
        <taxon>Eukaryota</taxon>
        <taxon>Viridiplantae</taxon>
        <taxon>Streptophyta</taxon>
        <taxon>Embryophyta</taxon>
        <taxon>Tracheophyta</taxon>
        <taxon>Spermatophyta</taxon>
        <taxon>Magnoliopsida</taxon>
        <taxon>eudicotyledons</taxon>
        <taxon>Gunneridae</taxon>
        <taxon>Pentapetalae</taxon>
        <taxon>rosids</taxon>
        <taxon>fabids</taxon>
        <taxon>Malpighiales</taxon>
        <taxon>Passifloraceae</taxon>
        <taxon>Turnera</taxon>
    </lineage>
</organism>
<dbReference type="EMBL" id="JAKUCV010001845">
    <property type="protein sequence ID" value="KAJ4844861.1"/>
    <property type="molecule type" value="Genomic_DNA"/>
</dbReference>
<protein>
    <submittedName>
        <fullName evidence="2">Uncharacterized protein</fullName>
    </submittedName>
</protein>
<dbReference type="SUPFAM" id="SSF101112">
    <property type="entry name" value="Oxygen-evolving enhancer protein 3"/>
    <property type="match status" value="1"/>
</dbReference>
<keyword evidence="3" id="KW-1185">Reference proteome</keyword>
<dbReference type="Gene3D" id="1.20.120.290">
    <property type="entry name" value="Oxygen-evolving enhancer protein 3 (PsbQ), four-helix up-down bundle"/>
    <property type="match status" value="1"/>
</dbReference>
<name>A0A9Q0JJF9_9ROSI</name>
<evidence type="ECO:0000313" key="3">
    <source>
        <dbReference type="Proteomes" id="UP001141552"/>
    </source>
</evidence>
<dbReference type="Proteomes" id="UP001141552">
    <property type="component" value="Unassembled WGS sequence"/>
</dbReference>